<evidence type="ECO:0000313" key="1">
    <source>
        <dbReference type="EMBL" id="EGV05757.1"/>
    </source>
</evidence>
<dbReference type="STRING" id="1035188.HMPREF9952_0790"/>
<gene>
    <name evidence="1" type="ORF">HMPREF9952_0790</name>
</gene>
<dbReference type="EMBL" id="AFUV01000014">
    <property type="protein sequence ID" value="EGV05757.1"/>
    <property type="molecule type" value="Genomic_DNA"/>
</dbReference>
<name>F9Q9T7_9PAST</name>
<accession>F9Q9T7</accession>
<reference evidence="1 2" key="1">
    <citation type="submission" date="2011-07" db="EMBL/GenBank/DDBJ databases">
        <authorList>
            <person name="Harkins D.M."/>
            <person name="Madupu R."/>
            <person name="Durkin A.S."/>
            <person name="Torralba M."/>
            <person name="Methe B."/>
            <person name="Sutton G.G."/>
            <person name="Nelson K.E."/>
        </authorList>
    </citation>
    <scope>NUCLEOTIDE SEQUENCE [LARGE SCALE GENOMIC DNA]</scope>
    <source>
        <strain evidence="1 2">HK 85</strain>
    </source>
</reference>
<dbReference type="Proteomes" id="UP000006235">
    <property type="component" value="Unassembled WGS sequence"/>
</dbReference>
<sequence>MDIKLKLKDMVIILLLRLTNSLMHSPVVRQMKPYQAEHTVGQC</sequence>
<proteinExistence type="predicted"/>
<organism evidence="1 2">
    <name type="scientific">Haemophilus pittmaniae HK 85</name>
    <dbReference type="NCBI Taxonomy" id="1035188"/>
    <lineage>
        <taxon>Bacteria</taxon>
        <taxon>Pseudomonadati</taxon>
        <taxon>Pseudomonadota</taxon>
        <taxon>Gammaproteobacteria</taxon>
        <taxon>Pasteurellales</taxon>
        <taxon>Pasteurellaceae</taxon>
        <taxon>Haemophilus</taxon>
    </lineage>
</organism>
<protein>
    <submittedName>
        <fullName evidence="1">Uncharacterized protein</fullName>
    </submittedName>
</protein>
<evidence type="ECO:0000313" key="2">
    <source>
        <dbReference type="Proteomes" id="UP000006235"/>
    </source>
</evidence>
<comment type="caution">
    <text evidence="1">The sequence shown here is derived from an EMBL/GenBank/DDBJ whole genome shotgun (WGS) entry which is preliminary data.</text>
</comment>
<dbReference type="AlphaFoldDB" id="F9Q9T7"/>